<evidence type="ECO:0000313" key="2">
    <source>
        <dbReference type="Proteomes" id="UP000189462"/>
    </source>
</evidence>
<dbReference type="InterPro" id="IPR006597">
    <property type="entry name" value="Sel1-like"/>
</dbReference>
<dbReference type="InterPro" id="IPR011990">
    <property type="entry name" value="TPR-like_helical_dom_sf"/>
</dbReference>
<evidence type="ECO:0000313" key="1">
    <source>
        <dbReference type="EMBL" id="OOG24321.1"/>
    </source>
</evidence>
<sequence length="210" mass="22934">MGNQVRNTGVSLPRILLGALLVAPLLLMVPASADYGPGQDARLDALQQAADQGSVHDQALLGNLYLHGTGVPRDYEKALLWSGRAARRGGVLAQHDLGHMYYHGLGVPRDYQRAAHWHRLAAEQGFGPSQLGMSVLYATGKGVSKDYVLAHKWSDLAAAHMTRANGAVERASERRDAAIRYRDAVAVHMTSEQIAEARRLAEEWQPRVVQ</sequence>
<reference evidence="1 2" key="1">
    <citation type="submission" date="2017-02" db="EMBL/GenBank/DDBJ databases">
        <title>Genomic diversity within the haloalkaliphilic genus Thioalkalivibrio.</title>
        <authorList>
            <person name="Ahn A.-C."/>
            <person name="Meier-Kolthoff J."/>
            <person name="Overmars L."/>
            <person name="Richter M."/>
            <person name="Woyke T."/>
            <person name="Sorokin D.Y."/>
            <person name="Muyzer G."/>
        </authorList>
    </citation>
    <scope>NUCLEOTIDE SEQUENCE [LARGE SCALE GENOMIC DNA]</scope>
    <source>
        <strain evidence="1 2">ALJD</strain>
    </source>
</reference>
<gene>
    <name evidence="1" type="ORF">B1C78_08855</name>
</gene>
<dbReference type="STRING" id="108003.B1C78_08855"/>
<dbReference type="OrthoDB" id="6114904at2"/>
<dbReference type="Gene3D" id="1.25.40.10">
    <property type="entry name" value="Tetratricopeptide repeat domain"/>
    <property type="match status" value="1"/>
</dbReference>
<comment type="caution">
    <text evidence="1">The sequence shown here is derived from an EMBL/GenBank/DDBJ whole genome shotgun (WGS) entry which is preliminary data.</text>
</comment>
<protein>
    <recommendedName>
        <fullName evidence="3">Sel1 repeat family protein</fullName>
    </recommendedName>
</protein>
<dbReference type="Pfam" id="PF08238">
    <property type="entry name" value="Sel1"/>
    <property type="match status" value="3"/>
</dbReference>
<organism evidence="1 2">
    <name type="scientific">Thioalkalivibrio denitrificans</name>
    <dbReference type="NCBI Taxonomy" id="108003"/>
    <lineage>
        <taxon>Bacteria</taxon>
        <taxon>Pseudomonadati</taxon>
        <taxon>Pseudomonadota</taxon>
        <taxon>Gammaproteobacteria</taxon>
        <taxon>Chromatiales</taxon>
        <taxon>Ectothiorhodospiraceae</taxon>
        <taxon>Thioalkalivibrio</taxon>
    </lineage>
</organism>
<name>A0A1V3NGX4_9GAMM</name>
<dbReference type="EMBL" id="MVBK01000048">
    <property type="protein sequence ID" value="OOG24321.1"/>
    <property type="molecule type" value="Genomic_DNA"/>
</dbReference>
<dbReference type="SMART" id="SM00671">
    <property type="entry name" value="SEL1"/>
    <property type="match status" value="3"/>
</dbReference>
<dbReference type="SUPFAM" id="SSF81901">
    <property type="entry name" value="HCP-like"/>
    <property type="match status" value="1"/>
</dbReference>
<dbReference type="Proteomes" id="UP000189462">
    <property type="component" value="Unassembled WGS sequence"/>
</dbReference>
<dbReference type="RefSeq" id="WP_077278795.1">
    <property type="nucleotide sequence ID" value="NZ_MVBK01000048.1"/>
</dbReference>
<dbReference type="PANTHER" id="PTHR11102">
    <property type="entry name" value="SEL-1-LIKE PROTEIN"/>
    <property type="match status" value="1"/>
</dbReference>
<dbReference type="AlphaFoldDB" id="A0A1V3NGX4"/>
<dbReference type="InterPro" id="IPR050767">
    <property type="entry name" value="Sel1_AlgK"/>
</dbReference>
<evidence type="ECO:0008006" key="3">
    <source>
        <dbReference type="Google" id="ProtNLM"/>
    </source>
</evidence>
<keyword evidence="2" id="KW-1185">Reference proteome</keyword>
<accession>A0A1V3NGX4</accession>
<proteinExistence type="predicted"/>
<dbReference type="PANTHER" id="PTHR11102:SF160">
    <property type="entry name" value="ERAD-ASSOCIATED E3 UBIQUITIN-PROTEIN LIGASE COMPONENT HRD3"/>
    <property type="match status" value="1"/>
</dbReference>